<accession>A0AAQ3NY31</accession>
<evidence type="ECO:0000313" key="1">
    <source>
        <dbReference type="EMBL" id="WVZ18626.1"/>
    </source>
</evidence>
<organism evidence="1 2">
    <name type="scientific">Vigna mungo</name>
    <name type="common">Black gram</name>
    <name type="synonym">Phaseolus mungo</name>
    <dbReference type="NCBI Taxonomy" id="3915"/>
    <lineage>
        <taxon>Eukaryota</taxon>
        <taxon>Viridiplantae</taxon>
        <taxon>Streptophyta</taxon>
        <taxon>Embryophyta</taxon>
        <taxon>Tracheophyta</taxon>
        <taxon>Spermatophyta</taxon>
        <taxon>Magnoliopsida</taxon>
        <taxon>eudicotyledons</taxon>
        <taxon>Gunneridae</taxon>
        <taxon>Pentapetalae</taxon>
        <taxon>rosids</taxon>
        <taxon>fabids</taxon>
        <taxon>Fabales</taxon>
        <taxon>Fabaceae</taxon>
        <taxon>Papilionoideae</taxon>
        <taxon>50 kb inversion clade</taxon>
        <taxon>NPAAA clade</taxon>
        <taxon>indigoferoid/millettioid clade</taxon>
        <taxon>Phaseoleae</taxon>
        <taxon>Vigna</taxon>
    </lineage>
</organism>
<protein>
    <submittedName>
        <fullName evidence="1">Uncharacterized protein</fullName>
    </submittedName>
</protein>
<sequence length="116" mass="13632">MLPFTHQFSIQPNHLHQPQTDIKNHRERKPLLQPVIPFNRIHPFNDHKQHSTPFSPPLSFHRNNPNHIFPSFPDNISTLSYTNSPPKSLLSIIVSTNRNQKQRRQKLISILIMHNP</sequence>
<reference evidence="1 2" key="1">
    <citation type="journal article" date="2023" name="Life. Sci Alliance">
        <title>Evolutionary insights into 3D genome organization and epigenetic landscape of Vigna mungo.</title>
        <authorList>
            <person name="Junaid A."/>
            <person name="Singh B."/>
            <person name="Bhatia S."/>
        </authorList>
    </citation>
    <scope>NUCLEOTIDE SEQUENCE [LARGE SCALE GENOMIC DNA]</scope>
    <source>
        <strain evidence="1">Urdbean</strain>
    </source>
</reference>
<name>A0AAQ3NY31_VIGMU</name>
<gene>
    <name evidence="1" type="ORF">V8G54_005948</name>
</gene>
<evidence type="ECO:0000313" key="2">
    <source>
        <dbReference type="Proteomes" id="UP001374535"/>
    </source>
</evidence>
<dbReference type="AlphaFoldDB" id="A0AAQ3NY31"/>
<dbReference type="Proteomes" id="UP001374535">
    <property type="component" value="Chromosome 2"/>
</dbReference>
<dbReference type="EMBL" id="CP144699">
    <property type="protein sequence ID" value="WVZ18626.1"/>
    <property type="molecule type" value="Genomic_DNA"/>
</dbReference>
<proteinExistence type="predicted"/>
<keyword evidence="2" id="KW-1185">Reference proteome</keyword>